<sequence>MEPPTKRKKELPAIPYRSPFRWSNRPEWFTTFLAVLGVCLIALMIYHATNVISATMKRNQHHQAITDVWRQLLMSNVAVTGTPTKLSETDLPVFPSVAFQSVRSSQELNRNLRLAAVLPGIRRIDLSPESTRQIGGGHADDSTLGIIANNFTSLDSLDLSGTMITTLKPIEDLRIRELKIINSTVRPDNLSSLKYIESVTDLWIGWYGNSQDADAIYFSDAYRARVVDALAGMKGLKTVHYFEMTFTKEEKEQLTHLNLVQVK</sequence>
<keyword evidence="1" id="KW-0472">Membrane</keyword>
<dbReference type="AlphaFoldDB" id="A0A5C6CI84"/>
<gene>
    <name evidence="2" type="ORF">Pla52o_25850</name>
</gene>
<proteinExistence type="predicted"/>
<name>A0A5C6CI84_9BACT</name>
<evidence type="ECO:0000256" key="1">
    <source>
        <dbReference type="SAM" id="Phobius"/>
    </source>
</evidence>
<dbReference type="PROSITE" id="PS51450">
    <property type="entry name" value="LRR"/>
    <property type="match status" value="1"/>
</dbReference>
<dbReference type="EMBL" id="SJPT01000004">
    <property type="protein sequence ID" value="TWU23051.1"/>
    <property type="molecule type" value="Genomic_DNA"/>
</dbReference>
<accession>A0A5C6CI84</accession>
<organism evidence="2 3">
    <name type="scientific">Novipirellula galeiformis</name>
    <dbReference type="NCBI Taxonomy" id="2528004"/>
    <lineage>
        <taxon>Bacteria</taxon>
        <taxon>Pseudomonadati</taxon>
        <taxon>Planctomycetota</taxon>
        <taxon>Planctomycetia</taxon>
        <taxon>Pirellulales</taxon>
        <taxon>Pirellulaceae</taxon>
        <taxon>Novipirellula</taxon>
    </lineage>
</organism>
<comment type="caution">
    <text evidence="2">The sequence shown here is derived from an EMBL/GenBank/DDBJ whole genome shotgun (WGS) entry which is preliminary data.</text>
</comment>
<evidence type="ECO:0000313" key="3">
    <source>
        <dbReference type="Proteomes" id="UP000316304"/>
    </source>
</evidence>
<keyword evidence="1" id="KW-1133">Transmembrane helix</keyword>
<evidence type="ECO:0000313" key="2">
    <source>
        <dbReference type="EMBL" id="TWU23051.1"/>
    </source>
</evidence>
<keyword evidence="1" id="KW-0812">Transmembrane</keyword>
<evidence type="ECO:0008006" key="4">
    <source>
        <dbReference type="Google" id="ProtNLM"/>
    </source>
</evidence>
<reference evidence="2 3" key="1">
    <citation type="submission" date="2019-02" db="EMBL/GenBank/DDBJ databases">
        <title>Deep-cultivation of Planctomycetes and their phenomic and genomic characterization uncovers novel biology.</title>
        <authorList>
            <person name="Wiegand S."/>
            <person name="Jogler M."/>
            <person name="Boedeker C."/>
            <person name="Pinto D."/>
            <person name="Vollmers J."/>
            <person name="Rivas-Marin E."/>
            <person name="Kohn T."/>
            <person name="Peeters S.H."/>
            <person name="Heuer A."/>
            <person name="Rast P."/>
            <person name="Oberbeckmann S."/>
            <person name="Bunk B."/>
            <person name="Jeske O."/>
            <person name="Meyerdierks A."/>
            <person name="Storesund J.E."/>
            <person name="Kallscheuer N."/>
            <person name="Luecker S."/>
            <person name="Lage O.M."/>
            <person name="Pohl T."/>
            <person name="Merkel B.J."/>
            <person name="Hornburger P."/>
            <person name="Mueller R.-W."/>
            <person name="Bruemmer F."/>
            <person name="Labrenz M."/>
            <person name="Spormann A.M."/>
            <person name="Op Den Camp H."/>
            <person name="Overmann J."/>
            <person name="Amann R."/>
            <person name="Jetten M.S.M."/>
            <person name="Mascher T."/>
            <person name="Medema M.H."/>
            <person name="Devos D.P."/>
            <person name="Kaster A.-K."/>
            <person name="Ovreas L."/>
            <person name="Rohde M."/>
            <person name="Galperin M.Y."/>
            <person name="Jogler C."/>
        </authorList>
    </citation>
    <scope>NUCLEOTIDE SEQUENCE [LARGE SCALE GENOMIC DNA]</scope>
    <source>
        <strain evidence="2 3">Pla52o</strain>
    </source>
</reference>
<feature type="transmembrane region" description="Helical" evidence="1">
    <location>
        <begin position="28"/>
        <end position="48"/>
    </location>
</feature>
<dbReference type="Proteomes" id="UP000316304">
    <property type="component" value="Unassembled WGS sequence"/>
</dbReference>
<protein>
    <recommendedName>
        <fullName evidence="4">Leucine Rich repeats (2 copies)</fullName>
    </recommendedName>
</protein>
<dbReference type="InterPro" id="IPR001611">
    <property type="entry name" value="Leu-rich_rpt"/>
</dbReference>
<keyword evidence="3" id="KW-1185">Reference proteome</keyword>